<evidence type="ECO:0000256" key="1">
    <source>
        <dbReference type="ARBA" id="ARBA00010088"/>
    </source>
</evidence>
<evidence type="ECO:0000256" key="3">
    <source>
        <dbReference type="ARBA" id="ARBA00022801"/>
    </source>
</evidence>
<proteinExistence type="inferred from homology"/>
<dbReference type="InterPro" id="IPR000639">
    <property type="entry name" value="Epox_hydrolase-like"/>
</dbReference>
<keyword evidence="3" id="KW-0378">Hydrolase</keyword>
<comment type="caution">
    <text evidence="5">The sequence shown here is derived from an EMBL/GenBank/DDBJ whole genome shotgun (WGS) entry which is preliminary data.</text>
</comment>
<evidence type="ECO:0000313" key="5">
    <source>
        <dbReference type="EMBL" id="KAK8028632.1"/>
    </source>
</evidence>
<feature type="domain" description="Epoxide hydrolase N-terminal" evidence="4">
    <location>
        <begin position="20"/>
        <end position="110"/>
    </location>
</feature>
<dbReference type="Gene3D" id="3.40.50.1820">
    <property type="entry name" value="alpha/beta hydrolase"/>
    <property type="match status" value="1"/>
</dbReference>
<protein>
    <recommendedName>
        <fullName evidence="4">Epoxide hydrolase N-terminal domain-containing protein</fullName>
    </recommendedName>
</protein>
<keyword evidence="2" id="KW-0058">Aromatic hydrocarbons catabolism</keyword>
<dbReference type="SUPFAM" id="SSF53474">
    <property type="entry name" value="alpha/beta-Hydrolases"/>
    <property type="match status" value="1"/>
</dbReference>
<dbReference type="EMBL" id="JAQQWI010000007">
    <property type="protein sequence ID" value="KAK8028632.1"/>
    <property type="molecule type" value="Genomic_DNA"/>
</dbReference>
<evidence type="ECO:0000256" key="2">
    <source>
        <dbReference type="ARBA" id="ARBA00022797"/>
    </source>
</evidence>
<accession>A0ABR1SC69</accession>
<gene>
    <name evidence="5" type="ORF">PG991_005688</name>
</gene>
<dbReference type="Pfam" id="PF06441">
    <property type="entry name" value="EHN"/>
    <property type="match status" value="1"/>
</dbReference>
<dbReference type="InterPro" id="IPR029058">
    <property type="entry name" value="AB_hydrolase_fold"/>
</dbReference>
<evidence type="ECO:0000259" key="4">
    <source>
        <dbReference type="Pfam" id="PF06441"/>
    </source>
</evidence>
<dbReference type="PRINTS" id="PR00412">
    <property type="entry name" value="EPOXHYDRLASE"/>
</dbReference>
<comment type="similarity">
    <text evidence="1">Belongs to the peptidase S33 family.</text>
</comment>
<dbReference type="Proteomes" id="UP001396898">
    <property type="component" value="Unassembled WGS sequence"/>
</dbReference>
<dbReference type="PANTHER" id="PTHR21661">
    <property type="entry name" value="EPOXIDE HYDROLASE 1-RELATED"/>
    <property type="match status" value="1"/>
</dbReference>
<sequence>MAASTVSEFRLLLCPDRMLELAKQTTLPDHEEYYGLGASLGIDLHVLKELQTEWTTTFDWSAEQDSLNKSVQYTATIEGLAIHFLHQRSEDSNAIPLILSHGWPGSFAEFIPVIDPLTNGSKESSVSFHVVVPSLPGFAFSSAPPANWTLDDTARVFNTLMTEVLGYNTYAAHGTDWGATVAYSMYDNFAASVRAVHLTSIPFLPVAPAQFPDYGIKLDENEKFQQQLMEQWMATGLGYYTEQTTKVSAWSLQDEGTCTRFGELLD</sequence>
<evidence type="ECO:0000313" key="6">
    <source>
        <dbReference type="Proteomes" id="UP001396898"/>
    </source>
</evidence>
<keyword evidence="6" id="KW-1185">Reference proteome</keyword>
<organism evidence="5 6">
    <name type="scientific">Apiospora marii</name>
    <dbReference type="NCBI Taxonomy" id="335849"/>
    <lineage>
        <taxon>Eukaryota</taxon>
        <taxon>Fungi</taxon>
        <taxon>Dikarya</taxon>
        <taxon>Ascomycota</taxon>
        <taxon>Pezizomycotina</taxon>
        <taxon>Sordariomycetes</taxon>
        <taxon>Xylariomycetidae</taxon>
        <taxon>Amphisphaeriales</taxon>
        <taxon>Apiosporaceae</taxon>
        <taxon>Apiospora</taxon>
    </lineage>
</organism>
<dbReference type="InterPro" id="IPR010497">
    <property type="entry name" value="Epoxide_hydro_N"/>
</dbReference>
<name>A0ABR1SC69_9PEZI</name>
<dbReference type="PANTHER" id="PTHR21661:SF35">
    <property type="entry name" value="EPOXIDE HYDROLASE"/>
    <property type="match status" value="1"/>
</dbReference>
<reference evidence="5 6" key="1">
    <citation type="submission" date="2023-01" db="EMBL/GenBank/DDBJ databases">
        <title>Analysis of 21 Apiospora genomes using comparative genomics revels a genus with tremendous synthesis potential of carbohydrate active enzymes and secondary metabolites.</title>
        <authorList>
            <person name="Sorensen T."/>
        </authorList>
    </citation>
    <scope>NUCLEOTIDE SEQUENCE [LARGE SCALE GENOMIC DNA]</scope>
    <source>
        <strain evidence="5 6">CBS 20057</strain>
    </source>
</reference>